<protein>
    <submittedName>
        <fullName evidence="5">Uncharacterized protein</fullName>
    </submittedName>
</protein>
<evidence type="ECO:0000256" key="4">
    <source>
        <dbReference type="SAM" id="MobiDB-lite"/>
    </source>
</evidence>
<accession>A0AAE0H112</accession>
<evidence type="ECO:0000256" key="3">
    <source>
        <dbReference type="PROSITE-ProRule" id="PRU00221"/>
    </source>
</evidence>
<feature type="compositionally biased region" description="Basic and acidic residues" evidence="4">
    <location>
        <begin position="439"/>
        <end position="448"/>
    </location>
</feature>
<dbReference type="InterPro" id="IPR036322">
    <property type="entry name" value="WD40_repeat_dom_sf"/>
</dbReference>
<feature type="region of interest" description="Disordered" evidence="4">
    <location>
        <begin position="592"/>
        <end position="637"/>
    </location>
</feature>
<feature type="region of interest" description="Disordered" evidence="4">
    <location>
        <begin position="378"/>
        <end position="448"/>
    </location>
</feature>
<dbReference type="PANTHER" id="PTHR19848">
    <property type="entry name" value="WD40 REPEAT PROTEIN"/>
    <property type="match status" value="1"/>
</dbReference>
<dbReference type="PANTHER" id="PTHR19848:SF8">
    <property type="entry name" value="F-BOX AND WD REPEAT DOMAIN CONTAINING 7"/>
    <property type="match status" value="1"/>
</dbReference>
<keyword evidence="2" id="KW-0677">Repeat</keyword>
<comment type="caution">
    <text evidence="5">The sequence shown here is derived from an EMBL/GenBank/DDBJ whole genome shotgun (WGS) entry which is preliminary data.</text>
</comment>
<dbReference type="Proteomes" id="UP001190700">
    <property type="component" value="Unassembled WGS sequence"/>
</dbReference>
<sequence>MPTLMPYRACGFTALPLKKCDDKGAVWGRGGRRDNQKSALTRGSLSLAKDPKDAPTKQASRIRPLCSWLRAACIFLRENSFQDGGGSNNGSSLLRISGHKCAVVALAMSNNHVIFSACEASIRACKVNCKEGTYGAELLWENIDVPNVSKLAVTADGATLCAGSETGEVALLFPYDGALLGRFSAHTGPRACILAMTTPPAQPPPPNGRSSMLVTAAATSYIGVWVVKNQNLGSDEPAAQTQMLSGHEGPVTCVLLGNNGLRLYSACAARSIRVWVDRAHDVDLGGGSCSQFECVVVVEKAHAGPITALCIGHREKVFYTGSQEATIKAWKAKVNESGQTDTIGRIMARGAVCDLVYCKPEDTLYSTVFTPVFTVHSHSCKGGDTPATRMGHRYRGEESEGEESINGSDAEYDEDEEEDPDLPRRPHPLSSKWGDDDEQMTREAAHQREQEVTERLLKESQHQAVQFVNAIKEKERRLQDCSLQASHLMQPGAEFETPKTVKAACSVLGLPAAVESSAEGDDMPARKVILKAYGAQRLVADASQQEVEGRLGFIFPTEAEEAEAIAAAARVRALQLQLTDAFKLLTSTQTVHPVVTNKPRPNSRAHNGAEGSRRGSKTNSPAGASNGDNTSAFDDPE</sequence>
<feature type="compositionally biased region" description="Polar residues" evidence="4">
    <location>
        <begin position="617"/>
        <end position="637"/>
    </location>
</feature>
<dbReference type="Gene3D" id="2.130.10.10">
    <property type="entry name" value="YVTN repeat-like/Quinoprotein amine dehydrogenase"/>
    <property type="match status" value="2"/>
</dbReference>
<name>A0AAE0H112_9CHLO</name>
<proteinExistence type="predicted"/>
<evidence type="ECO:0000313" key="6">
    <source>
        <dbReference type="Proteomes" id="UP001190700"/>
    </source>
</evidence>
<dbReference type="SUPFAM" id="SSF50978">
    <property type="entry name" value="WD40 repeat-like"/>
    <property type="match status" value="1"/>
</dbReference>
<evidence type="ECO:0000313" key="5">
    <source>
        <dbReference type="EMBL" id="KAK3287876.1"/>
    </source>
</evidence>
<feature type="repeat" description="WD" evidence="3">
    <location>
        <begin position="299"/>
        <end position="340"/>
    </location>
</feature>
<dbReference type="InterPro" id="IPR015943">
    <property type="entry name" value="WD40/YVTN_repeat-like_dom_sf"/>
</dbReference>
<evidence type="ECO:0000256" key="1">
    <source>
        <dbReference type="ARBA" id="ARBA00022574"/>
    </source>
</evidence>
<keyword evidence="6" id="KW-1185">Reference proteome</keyword>
<keyword evidence="1 3" id="KW-0853">WD repeat</keyword>
<dbReference type="Pfam" id="PF00400">
    <property type="entry name" value="WD40"/>
    <property type="match status" value="2"/>
</dbReference>
<reference evidence="5 6" key="1">
    <citation type="journal article" date="2015" name="Genome Biol. Evol.">
        <title>Comparative Genomics of a Bacterivorous Green Alga Reveals Evolutionary Causalities and Consequences of Phago-Mixotrophic Mode of Nutrition.</title>
        <authorList>
            <person name="Burns J.A."/>
            <person name="Paasch A."/>
            <person name="Narechania A."/>
            <person name="Kim E."/>
        </authorList>
    </citation>
    <scope>NUCLEOTIDE SEQUENCE [LARGE SCALE GENOMIC DNA]</scope>
    <source>
        <strain evidence="5 6">PLY_AMNH</strain>
    </source>
</reference>
<dbReference type="AlphaFoldDB" id="A0AAE0H112"/>
<dbReference type="PROSITE" id="PS50082">
    <property type="entry name" value="WD_REPEATS_2"/>
    <property type="match status" value="2"/>
</dbReference>
<organism evidence="5 6">
    <name type="scientific">Cymbomonas tetramitiformis</name>
    <dbReference type="NCBI Taxonomy" id="36881"/>
    <lineage>
        <taxon>Eukaryota</taxon>
        <taxon>Viridiplantae</taxon>
        <taxon>Chlorophyta</taxon>
        <taxon>Pyramimonadophyceae</taxon>
        <taxon>Pyramimonadales</taxon>
        <taxon>Pyramimonadaceae</taxon>
        <taxon>Cymbomonas</taxon>
    </lineage>
</organism>
<feature type="repeat" description="WD" evidence="3">
    <location>
        <begin position="244"/>
        <end position="275"/>
    </location>
</feature>
<feature type="region of interest" description="Disordered" evidence="4">
    <location>
        <begin position="31"/>
        <end position="58"/>
    </location>
</feature>
<feature type="compositionally biased region" description="Acidic residues" evidence="4">
    <location>
        <begin position="410"/>
        <end position="420"/>
    </location>
</feature>
<gene>
    <name evidence="5" type="ORF">CYMTET_4630</name>
</gene>
<dbReference type="InterPro" id="IPR001680">
    <property type="entry name" value="WD40_rpt"/>
</dbReference>
<dbReference type="SMART" id="SM00320">
    <property type="entry name" value="WD40"/>
    <property type="match status" value="4"/>
</dbReference>
<dbReference type="EMBL" id="LGRX02000658">
    <property type="protein sequence ID" value="KAK3287876.1"/>
    <property type="molecule type" value="Genomic_DNA"/>
</dbReference>
<evidence type="ECO:0000256" key="2">
    <source>
        <dbReference type="ARBA" id="ARBA00022737"/>
    </source>
</evidence>